<comment type="similarity">
    <text evidence="2 10 12">Belongs to the GrpE family.</text>
</comment>
<evidence type="ECO:0000256" key="6">
    <source>
        <dbReference type="ARBA" id="ARBA00023186"/>
    </source>
</evidence>
<dbReference type="CDD" id="cd00446">
    <property type="entry name" value="GrpE"/>
    <property type="match status" value="1"/>
</dbReference>
<dbReference type="GO" id="GO:0000774">
    <property type="term" value="F:adenyl-nucleotide exchange factor activity"/>
    <property type="evidence" value="ECO:0007669"/>
    <property type="project" value="InterPro"/>
</dbReference>
<feature type="region of interest" description="Disordered" evidence="14">
    <location>
        <begin position="1"/>
        <end position="32"/>
    </location>
</feature>
<dbReference type="GO" id="GO:0005737">
    <property type="term" value="C:cytoplasm"/>
    <property type="evidence" value="ECO:0007669"/>
    <property type="project" value="UniProtKB-SubCell"/>
</dbReference>
<evidence type="ECO:0000256" key="5">
    <source>
        <dbReference type="ARBA" id="ARBA00023016"/>
    </source>
</evidence>
<dbReference type="SUPFAM" id="SSF51064">
    <property type="entry name" value="Head domain of nucleotide exchange factor GrpE"/>
    <property type="match status" value="1"/>
</dbReference>
<dbReference type="SUPFAM" id="SSF58014">
    <property type="entry name" value="Coiled-coil domain of nucleotide exchange factor GrpE"/>
    <property type="match status" value="1"/>
</dbReference>
<feature type="compositionally biased region" description="Acidic residues" evidence="14">
    <location>
        <begin position="17"/>
        <end position="32"/>
    </location>
</feature>
<comment type="subcellular location">
    <subcellularLocation>
        <location evidence="1 10">Cytoplasm</location>
    </subcellularLocation>
</comment>
<dbReference type="FunFam" id="2.30.22.10:FF:000001">
    <property type="entry name" value="Protein GrpE"/>
    <property type="match status" value="1"/>
</dbReference>
<dbReference type="Gene3D" id="2.30.22.10">
    <property type="entry name" value="Head domain of nucleotide exchange factor GrpE"/>
    <property type="match status" value="1"/>
</dbReference>
<comment type="function">
    <text evidence="7 10 11">Participates actively in the response to hyperosmotic and heat shock by preventing the aggregation of stress-denatured proteins, in association with DnaK and GrpE. It is the nucleotide exchange factor for DnaK and may function as a thermosensor. Unfolded proteins bind initially to DnaJ; upon interaction with the DnaJ-bound protein, DnaK hydrolyzes its bound ATP, resulting in the formation of a stable complex. GrpE releases ADP from DnaK; ATP binding to DnaK triggers the release of the substrate protein, thus completing the reaction cycle. Several rounds of ATP-dependent interactions between DnaJ, DnaK and GrpE are required for fully efficient folding.</text>
</comment>
<dbReference type="GO" id="GO:0051087">
    <property type="term" value="F:protein-folding chaperone binding"/>
    <property type="evidence" value="ECO:0007669"/>
    <property type="project" value="InterPro"/>
</dbReference>
<dbReference type="PRINTS" id="PR00773">
    <property type="entry name" value="GRPEPROTEIN"/>
</dbReference>
<keyword evidence="6 10" id="KW-0143">Chaperone</keyword>
<accession>A0A517VS38</accession>
<evidence type="ECO:0000256" key="13">
    <source>
        <dbReference type="SAM" id="Coils"/>
    </source>
</evidence>
<dbReference type="PANTHER" id="PTHR21237">
    <property type="entry name" value="GRPE PROTEIN"/>
    <property type="match status" value="1"/>
</dbReference>
<keyword evidence="13" id="KW-0175">Coiled coil</keyword>
<dbReference type="PANTHER" id="PTHR21237:SF23">
    <property type="entry name" value="GRPE PROTEIN HOMOLOG, MITOCHONDRIAL"/>
    <property type="match status" value="1"/>
</dbReference>
<dbReference type="Proteomes" id="UP000318704">
    <property type="component" value="Chromosome"/>
</dbReference>
<dbReference type="NCBIfam" id="NF010738">
    <property type="entry name" value="PRK14140.1"/>
    <property type="match status" value="1"/>
</dbReference>
<keyword evidence="5 10" id="KW-0346">Stress response</keyword>
<feature type="coiled-coil region" evidence="13">
    <location>
        <begin position="37"/>
        <end position="64"/>
    </location>
</feature>
<evidence type="ECO:0000256" key="11">
    <source>
        <dbReference type="RuleBase" id="RU000639"/>
    </source>
</evidence>
<keyword evidence="4 10" id="KW-0963">Cytoplasm</keyword>
<evidence type="ECO:0000256" key="1">
    <source>
        <dbReference type="ARBA" id="ARBA00004496"/>
    </source>
</evidence>
<dbReference type="AlphaFoldDB" id="A0A517VS38"/>
<evidence type="ECO:0000256" key="4">
    <source>
        <dbReference type="ARBA" id="ARBA00022490"/>
    </source>
</evidence>
<evidence type="ECO:0000256" key="10">
    <source>
        <dbReference type="HAMAP-Rule" id="MF_01151"/>
    </source>
</evidence>
<proteinExistence type="inferred from homology"/>
<dbReference type="GO" id="GO:0051082">
    <property type="term" value="F:unfolded protein binding"/>
    <property type="evidence" value="ECO:0007669"/>
    <property type="project" value="TreeGrafter"/>
</dbReference>
<reference evidence="15 16" key="1">
    <citation type="submission" date="2019-03" db="EMBL/GenBank/DDBJ databases">
        <title>Deep-cultivation of Planctomycetes and their phenomic and genomic characterization uncovers novel biology.</title>
        <authorList>
            <person name="Wiegand S."/>
            <person name="Jogler M."/>
            <person name="Boedeker C."/>
            <person name="Pinto D."/>
            <person name="Vollmers J."/>
            <person name="Rivas-Marin E."/>
            <person name="Kohn T."/>
            <person name="Peeters S.H."/>
            <person name="Heuer A."/>
            <person name="Rast P."/>
            <person name="Oberbeckmann S."/>
            <person name="Bunk B."/>
            <person name="Jeske O."/>
            <person name="Meyerdierks A."/>
            <person name="Storesund J.E."/>
            <person name="Kallscheuer N."/>
            <person name="Luecker S."/>
            <person name="Lage O.M."/>
            <person name="Pohl T."/>
            <person name="Merkel B.J."/>
            <person name="Hornburger P."/>
            <person name="Mueller R.-W."/>
            <person name="Bruemmer F."/>
            <person name="Labrenz M."/>
            <person name="Spormann A.M."/>
            <person name="Op den Camp H."/>
            <person name="Overmann J."/>
            <person name="Amann R."/>
            <person name="Jetten M.S.M."/>
            <person name="Mascher T."/>
            <person name="Medema M.H."/>
            <person name="Devos D.P."/>
            <person name="Kaster A.-K."/>
            <person name="Ovreas L."/>
            <person name="Rohde M."/>
            <person name="Galperin M.Y."/>
            <person name="Jogler C."/>
        </authorList>
    </citation>
    <scope>NUCLEOTIDE SEQUENCE [LARGE SCALE GENOMIC DNA]</scope>
    <source>
        <strain evidence="15 16">V144</strain>
    </source>
</reference>
<organism evidence="15 16">
    <name type="scientific">Gimesia aquarii</name>
    <dbReference type="NCBI Taxonomy" id="2527964"/>
    <lineage>
        <taxon>Bacteria</taxon>
        <taxon>Pseudomonadati</taxon>
        <taxon>Planctomycetota</taxon>
        <taxon>Planctomycetia</taxon>
        <taxon>Planctomycetales</taxon>
        <taxon>Planctomycetaceae</taxon>
        <taxon>Gimesia</taxon>
    </lineage>
</organism>
<dbReference type="HAMAP" id="MF_01151">
    <property type="entry name" value="GrpE"/>
    <property type="match status" value="1"/>
</dbReference>
<dbReference type="KEGG" id="gaw:V144x_12270"/>
<dbReference type="Gene3D" id="3.90.20.20">
    <property type="match status" value="1"/>
</dbReference>
<evidence type="ECO:0000256" key="3">
    <source>
        <dbReference type="ARBA" id="ARBA00011738"/>
    </source>
</evidence>
<evidence type="ECO:0000256" key="9">
    <source>
        <dbReference type="ARBA" id="ARBA00076414"/>
    </source>
</evidence>
<dbReference type="InterPro" id="IPR013805">
    <property type="entry name" value="GrpE_CC"/>
</dbReference>
<evidence type="ECO:0000256" key="7">
    <source>
        <dbReference type="ARBA" id="ARBA00053401"/>
    </source>
</evidence>
<comment type="subunit">
    <text evidence="3 10">Homodimer.</text>
</comment>
<evidence type="ECO:0000313" key="16">
    <source>
        <dbReference type="Proteomes" id="UP000318704"/>
    </source>
</evidence>
<gene>
    <name evidence="10" type="primary">grpE</name>
    <name evidence="15" type="ORF">V144x_12270</name>
</gene>
<sequence>MSEMEQPEGIQNQPEDNPIEEAEKETVDETPTIEEQLQTALAERDEAQDRFLRSQAELDNTRKRYQKELAQTRQYAAAPFIQSLLPALDNLKRAIDAAESADHVDELKQGVEMVAKQIVDIFSQHDVKAIDALGKPFDPNLHEALQQLPSDEHPPMTVMQELEQGFILNDRVVRPTKVIVSSGPTES</sequence>
<evidence type="ECO:0000256" key="8">
    <source>
        <dbReference type="ARBA" id="ARBA00072274"/>
    </source>
</evidence>
<evidence type="ECO:0000256" key="2">
    <source>
        <dbReference type="ARBA" id="ARBA00009054"/>
    </source>
</evidence>
<dbReference type="PROSITE" id="PS01071">
    <property type="entry name" value="GRPE"/>
    <property type="match status" value="1"/>
</dbReference>
<name>A0A517VS38_9PLAN</name>
<protein>
    <recommendedName>
        <fullName evidence="8 10">Protein GrpE</fullName>
    </recommendedName>
    <alternativeName>
        <fullName evidence="9 10">HSP-70 cofactor</fullName>
    </alternativeName>
</protein>
<evidence type="ECO:0000313" key="15">
    <source>
        <dbReference type="EMBL" id="QDT95780.1"/>
    </source>
</evidence>
<dbReference type="InterPro" id="IPR000740">
    <property type="entry name" value="GrpE"/>
</dbReference>
<evidence type="ECO:0000256" key="14">
    <source>
        <dbReference type="SAM" id="MobiDB-lite"/>
    </source>
</evidence>
<dbReference type="GO" id="GO:0006457">
    <property type="term" value="P:protein folding"/>
    <property type="evidence" value="ECO:0007669"/>
    <property type="project" value="InterPro"/>
</dbReference>
<dbReference type="InterPro" id="IPR009012">
    <property type="entry name" value="GrpE_head"/>
</dbReference>
<dbReference type="EMBL" id="CP037920">
    <property type="protein sequence ID" value="QDT95780.1"/>
    <property type="molecule type" value="Genomic_DNA"/>
</dbReference>
<evidence type="ECO:0000256" key="12">
    <source>
        <dbReference type="RuleBase" id="RU004478"/>
    </source>
</evidence>
<dbReference type="GO" id="GO:0042803">
    <property type="term" value="F:protein homodimerization activity"/>
    <property type="evidence" value="ECO:0007669"/>
    <property type="project" value="InterPro"/>
</dbReference>
<dbReference type="Pfam" id="PF01025">
    <property type="entry name" value="GrpE"/>
    <property type="match status" value="1"/>
</dbReference>